<feature type="transmembrane region" description="Helical" evidence="1">
    <location>
        <begin position="68"/>
        <end position="87"/>
    </location>
</feature>
<evidence type="ECO:0000313" key="3">
    <source>
        <dbReference type="Proteomes" id="UP000468638"/>
    </source>
</evidence>
<evidence type="ECO:0000313" key="2">
    <source>
        <dbReference type="EMBL" id="MYL35407.1"/>
    </source>
</evidence>
<gene>
    <name evidence="2" type="ORF">GLW05_17650</name>
</gene>
<dbReference type="RefSeq" id="WP_160847209.1">
    <property type="nucleotide sequence ID" value="NZ_WMEQ01000016.1"/>
</dbReference>
<dbReference type="OrthoDB" id="1680238at2"/>
<evidence type="ECO:0000256" key="1">
    <source>
        <dbReference type="SAM" id="Phobius"/>
    </source>
</evidence>
<feature type="transmembrane region" description="Helical" evidence="1">
    <location>
        <begin position="204"/>
        <end position="234"/>
    </location>
</feature>
<feature type="transmembrane region" description="Helical" evidence="1">
    <location>
        <begin position="27"/>
        <end position="48"/>
    </location>
</feature>
<keyword evidence="1" id="KW-0472">Membrane</keyword>
<feature type="transmembrane region" description="Helical" evidence="1">
    <location>
        <begin position="5"/>
        <end position="20"/>
    </location>
</feature>
<feature type="transmembrane region" description="Helical" evidence="1">
    <location>
        <begin position="155"/>
        <end position="179"/>
    </location>
</feature>
<accession>A0A6I5A521</accession>
<comment type="caution">
    <text evidence="2">The sequence shown here is derived from an EMBL/GenBank/DDBJ whole genome shotgun (WGS) entry which is preliminary data.</text>
</comment>
<sequence length="278" mass="32686">MIWYLILSVISILLIIYTIRKHNDRRLLPFFLALAGIIHPFETIILVYLDAYHYTLGLFQNIYKDSVAGNFVSNLLAVPAASLFIAANQLKTRWFWVISGIFVLIEILFIHLDIFIPLWWKTYYTAILLPIHFFIGKKLWQFFCSYKYNEPPKWLLFFILYFACVSTLGALNFTLLGAYDLFHFQAGLYQDNFRDHLSVSIPHLFIFSFLLCKCITLKIPVGFTILILLIIDIIFMNTNTLHFTSLLAFATYIVLRIIMIWIVHLFLYFLTPPYNNHV</sequence>
<keyword evidence="1" id="KW-0812">Transmembrane</keyword>
<organism evidence="2 3">
    <name type="scientific">Pontibacillus yanchengensis</name>
    <dbReference type="NCBI Taxonomy" id="462910"/>
    <lineage>
        <taxon>Bacteria</taxon>
        <taxon>Bacillati</taxon>
        <taxon>Bacillota</taxon>
        <taxon>Bacilli</taxon>
        <taxon>Bacillales</taxon>
        <taxon>Bacillaceae</taxon>
        <taxon>Pontibacillus</taxon>
    </lineage>
</organism>
<feature type="transmembrane region" description="Helical" evidence="1">
    <location>
        <begin position="94"/>
        <end position="112"/>
    </location>
</feature>
<protein>
    <submittedName>
        <fullName evidence="2">Uncharacterized protein</fullName>
    </submittedName>
</protein>
<feature type="transmembrane region" description="Helical" evidence="1">
    <location>
        <begin position="118"/>
        <end position="135"/>
    </location>
</feature>
<name>A0A6I5A521_9BACI</name>
<feature type="transmembrane region" description="Helical" evidence="1">
    <location>
        <begin position="246"/>
        <end position="270"/>
    </location>
</feature>
<keyword evidence="1" id="KW-1133">Transmembrane helix</keyword>
<dbReference type="EMBL" id="WMEQ01000016">
    <property type="protein sequence ID" value="MYL35407.1"/>
    <property type="molecule type" value="Genomic_DNA"/>
</dbReference>
<dbReference type="Proteomes" id="UP000468638">
    <property type="component" value="Unassembled WGS sequence"/>
</dbReference>
<reference evidence="2 3" key="1">
    <citation type="submission" date="2019-11" db="EMBL/GenBank/DDBJ databases">
        <title>Genome sequences of 17 halophilic strains isolated from different environments.</title>
        <authorList>
            <person name="Furrow R.E."/>
        </authorList>
    </citation>
    <scope>NUCLEOTIDE SEQUENCE [LARGE SCALE GENOMIC DNA]</scope>
    <source>
        <strain evidence="2 3">22514_16_FS</strain>
    </source>
</reference>
<proteinExistence type="predicted"/>
<dbReference type="AlphaFoldDB" id="A0A6I5A521"/>